<dbReference type="GO" id="GO:0061630">
    <property type="term" value="F:ubiquitin protein ligase activity"/>
    <property type="evidence" value="ECO:0007669"/>
    <property type="project" value="UniProtKB-EC"/>
</dbReference>
<keyword evidence="8" id="KW-0862">Zinc</keyword>
<evidence type="ECO:0000256" key="12">
    <source>
        <dbReference type="ARBA" id="ARBA00045940"/>
    </source>
</evidence>
<keyword evidence="5" id="KW-0479">Metal-binding</keyword>
<dbReference type="SUPFAM" id="SSF57850">
    <property type="entry name" value="RING/U-box"/>
    <property type="match status" value="1"/>
</dbReference>
<dbReference type="SMART" id="SM01197">
    <property type="entry name" value="FANCL_C"/>
    <property type="match status" value="1"/>
</dbReference>
<dbReference type="GO" id="GO:0008270">
    <property type="term" value="F:zinc ion binding"/>
    <property type="evidence" value="ECO:0007669"/>
    <property type="project" value="UniProtKB-KW"/>
</dbReference>
<gene>
    <name evidence="15" type="ORF">MCOR_55504</name>
</gene>
<evidence type="ECO:0000256" key="10">
    <source>
        <dbReference type="ARBA" id="ARBA00039317"/>
    </source>
</evidence>
<sequence>MASYFDEHDCEPLQDGEQPNHLLHMARLLLDSGLGAEWDMEYGSVFGGDRKVPPASKASVEALETHLVTPTEAALEKKCPICLSLLDEEDEVKKMPCSHIFHSKCILPWLQKVNSCPVCRHELPTDDPEYEEFKKHKARAKQREFELDSLHNSMFG</sequence>
<evidence type="ECO:0000256" key="2">
    <source>
        <dbReference type="ARBA" id="ARBA00004906"/>
    </source>
</evidence>
<comment type="similarity">
    <text evidence="9">Belongs to the RNF181 family.</text>
</comment>
<keyword evidence="7" id="KW-0833">Ubl conjugation pathway</keyword>
<dbReference type="InterPro" id="IPR001841">
    <property type="entry name" value="Znf_RING"/>
</dbReference>
<dbReference type="EC" id="2.3.2.27" evidence="3"/>
<dbReference type="EMBL" id="CACVKT020009797">
    <property type="protein sequence ID" value="CAC5423508.1"/>
    <property type="molecule type" value="Genomic_DNA"/>
</dbReference>
<reference evidence="15 16" key="1">
    <citation type="submission" date="2020-06" db="EMBL/GenBank/DDBJ databases">
        <authorList>
            <person name="Li R."/>
            <person name="Bekaert M."/>
        </authorList>
    </citation>
    <scope>NUCLEOTIDE SEQUENCE [LARGE SCALE GENOMIC DNA]</scope>
    <source>
        <strain evidence="16">wild</strain>
    </source>
</reference>
<keyword evidence="4 15" id="KW-0808">Transferase</keyword>
<evidence type="ECO:0000256" key="9">
    <source>
        <dbReference type="ARBA" id="ARBA00038197"/>
    </source>
</evidence>
<proteinExistence type="inferred from homology"/>
<evidence type="ECO:0000256" key="13">
    <source>
        <dbReference type="PROSITE-ProRule" id="PRU00175"/>
    </source>
</evidence>
<protein>
    <recommendedName>
        <fullName evidence="10">E3 ubiquitin-protein ligase RNF181</fullName>
        <ecNumber evidence="3">2.3.2.27</ecNumber>
    </recommendedName>
    <alternativeName>
        <fullName evidence="11">RING finger protein 181</fullName>
    </alternativeName>
</protein>
<dbReference type="InterPro" id="IPR013083">
    <property type="entry name" value="Znf_RING/FYVE/PHD"/>
</dbReference>
<dbReference type="GO" id="GO:0016567">
    <property type="term" value="P:protein ubiquitination"/>
    <property type="evidence" value="ECO:0007669"/>
    <property type="project" value="TreeGrafter"/>
</dbReference>
<evidence type="ECO:0000256" key="1">
    <source>
        <dbReference type="ARBA" id="ARBA00000900"/>
    </source>
</evidence>
<evidence type="ECO:0000256" key="3">
    <source>
        <dbReference type="ARBA" id="ARBA00012483"/>
    </source>
</evidence>
<dbReference type="Pfam" id="PF13639">
    <property type="entry name" value="zf-RING_2"/>
    <property type="match status" value="1"/>
</dbReference>
<comment type="function">
    <text evidence="12">E3 ubiquitin-protein ligase which accepts ubiquitin from an E2 ubiquitin-conjugating enzyme in the form of a thioester and then directly transfers the ubiquitin to targeted substrates. Catalyzes monoubiquitination of 26S proteasome subunit PSMC2/RPT1.</text>
</comment>
<dbReference type="CDD" id="cd16669">
    <property type="entry name" value="RING-H2_RNF181"/>
    <property type="match status" value="1"/>
</dbReference>
<dbReference type="PANTHER" id="PTHR15710">
    <property type="entry name" value="E3 UBIQUITIN-PROTEIN LIGASE PRAJA"/>
    <property type="match status" value="1"/>
</dbReference>
<evidence type="ECO:0000259" key="14">
    <source>
        <dbReference type="PROSITE" id="PS50089"/>
    </source>
</evidence>
<keyword evidence="15" id="KW-0012">Acyltransferase</keyword>
<dbReference type="SMART" id="SM00184">
    <property type="entry name" value="RING"/>
    <property type="match status" value="1"/>
</dbReference>
<evidence type="ECO:0000256" key="6">
    <source>
        <dbReference type="ARBA" id="ARBA00022771"/>
    </source>
</evidence>
<evidence type="ECO:0000256" key="5">
    <source>
        <dbReference type="ARBA" id="ARBA00022723"/>
    </source>
</evidence>
<evidence type="ECO:0000313" key="16">
    <source>
        <dbReference type="Proteomes" id="UP000507470"/>
    </source>
</evidence>
<organism evidence="15 16">
    <name type="scientific">Mytilus coruscus</name>
    <name type="common">Sea mussel</name>
    <dbReference type="NCBI Taxonomy" id="42192"/>
    <lineage>
        <taxon>Eukaryota</taxon>
        <taxon>Metazoa</taxon>
        <taxon>Spiralia</taxon>
        <taxon>Lophotrochozoa</taxon>
        <taxon>Mollusca</taxon>
        <taxon>Bivalvia</taxon>
        <taxon>Autobranchia</taxon>
        <taxon>Pteriomorphia</taxon>
        <taxon>Mytilida</taxon>
        <taxon>Mytiloidea</taxon>
        <taxon>Mytilidae</taxon>
        <taxon>Mytilinae</taxon>
        <taxon>Mytilus</taxon>
    </lineage>
</organism>
<comment type="catalytic activity">
    <reaction evidence="1">
        <text>S-ubiquitinyl-[E2 ubiquitin-conjugating enzyme]-L-cysteine + [acceptor protein]-L-lysine = [E2 ubiquitin-conjugating enzyme]-L-cysteine + N(6)-ubiquitinyl-[acceptor protein]-L-lysine.</text>
        <dbReference type="EC" id="2.3.2.27"/>
    </reaction>
</comment>
<evidence type="ECO:0000313" key="15">
    <source>
        <dbReference type="EMBL" id="CAC5423508.1"/>
    </source>
</evidence>
<dbReference type="OrthoDB" id="21204at2759"/>
<evidence type="ECO:0000256" key="8">
    <source>
        <dbReference type="ARBA" id="ARBA00022833"/>
    </source>
</evidence>
<accession>A0A6J8ESI9</accession>
<dbReference type="Proteomes" id="UP000507470">
    <property type="component" value="Unassembled WGS sequence"/>
</dbReference>
<comment type="pathway">
    <text evidence="2">Protein modification; protein ubiquitination.</text>
</comment>
<evidence type="ECO:0000256" key="11">
    <source>
        <dbReference type="ARBA" id="ARBA00041674"/>
    </source>
</evidence>
<name>A0A6J8ESI9_MYTCO</name>
<dbReference type="FunFam" id="3.30.40.10:FF:000127">
    <property type="entry name" value="E3 ubiquitin-protein ligase RNF181"/>
    <property type="match status" value="1"/>
</dbReference>
<dbReference type="Gene3D" id="3.30.40.10">
    <property type="entry name" value="Zinc/RING finger domain, C3HC4 (zinc finger)"/>
    <property type="match status" value="1"/>
</dbReference>
<dbReference type="PANTHER" id="PTHR15710:SF160">
    <property type="entry name" value="E3 UBIQUITIN-PROTEIN LIGASE RNF181"/>
    <property type="match status" value="1"/>
</dbReference>
<dbReference type="PROSITE" id="PS50089">
    <property type="entry name" value="ZF_RING_2"/>
    <property type="match status" value="1"/>
</dbReference>
<evidence type="ECO:0000256" key="7">
    <source>
        <dbReference type="ARBA" id="ARBA00022786"/>
    </source>
</evidence>
<keyword evidence="16" id="KW-1185">Reference proteome</keyword>
<dbReference type="AlphaFoldDB" id="A0A6J8ESI9"/>
<evidence type="ECO:0000256" key="4">
    <source>
        <dbReference type="ARBA" id="ARBA00022679"/>
    </source>
</evidence>
<keyword evidence="6 13" id="KW-0863">Zinc-finger</keyword>
<feature type="domain" description="RING-type" evidence="14">
    <location>
        <begin position="79"/>
        <end position="120"/>
    </location>
</feature>
<dbReference type="GO" id="GO:0005737">
    <property type="term" value="C:cytoplasm"/>
    <property type="evidence" value="ECO:0007669"/>
    <property type="project" value="TreeGrafter"/>
</dbReference>